<accession>A0A2A9NWM4</accession>
<dbReference type="PROSITE" id="PS51925">
    <property type="entry name" value="SWIB_MDM2"/>
    <property type="match status" value="1"/>
</dbReference>
<dbReference type="EMBL" id="KZ301981">
    <property type="protein sequence ID" value="PFH52112.1"/>
    <property type="molecule type" value="Genomic_DNA"/>
</dbReference>
<reference evidence="4 5" key="1">
    <citation type="submission" date="2014-02" db="EMBL/GenBank/DDBJ databases">
        <title>Transposable element dynamics among asymbiotic and ectomycorrhizal Amanita fungi.</title>
        <authorList>
            <consortium name="DOE Joint Genome Institute"/>
            <person name="Hess J."/>
            <person name="Skrede I."/>
            <person name="Wolfe B."/>
            <person name="LaButti K."/>
            <person name="Ohm R.A."/>
            <person name="Grigoriev I.V."/>
            <person name="Pringle A."/>
        </authorList>
    </citation>
    <scope>NUCLEOTIDE SEQUENCE [LARGE SCALE GENOMIC DNA]</scope>
    <source>
        <strain evidence="4 5">SKay4041</strain>
    </source>
</reference>
<dbReference type="Proteomes" id="UP000242287">
    <property type="component" value="Unassembled WGS sequence"/>
</dbReference>
<proteinExistence type="predicted"/>
<dbReference type="InterPro" id="IPR014876">
    <property type="entry name" value="DEK_C"/>
</dbReference>
<dbReference type="InterPro" id="IPR003121">
    <property type="entry name" value="SWIB_MDM2_domain"/>
</dbReference>
<feature type="region of interest" description="Disordered" evidence="1">
    <location>
        <begin position="70"/>
        <end position="186"/>
    </location>
</feature>
<feature type="domain" description="DM2" evidence="2">
    <location>
        <begin position="187"/>
        <end position="264"/>
    </location>
</feature>
<dbReference type="CDD" id="cd10567">
    <property type="entry name" value="SWIB-MDM2_like"/>
    <property type="match status" value="1"/>
</dbReference>
<dbReference type="SUPFAM" id="SSF47592">
    <property type="entry name" value="SWIB/MDM2 domain"/>
    <property type="match status" value="1"/>
</dbReference>
<dbReference type="InterPro" id="IPR036885">
    <property type="entry name" value="SWIB_MDM2_dom_sf"/>
</dbReference>
<dbReference type="OrthoDB" id="10251073at2759"/>
<feature type="compositionally biased region" description="Low complexity" evidence="1">
    <location>
        <begin position="70"/>
        <end position="81"/>
    </location>
</feature>
<dbReference type="PROSITE" id="PS51998">
    <property type="entry name" value="DEK_C"/>
    <property type="match status" value="1"/>
</dbReference>
<dbReference type="InterPro" id="IPR019835">
    <property type="entry name" value="SWIB_domain"/>
</dbReference>
<dbReference type="Gene3D" id="1.10.245.10">
    <property type="entry name" value="SWIB/MDM2 domain"/>
    <property type="match status" value="1"/>
</dbReference>
<name>A0A2A9NWM4_9AGAR</name>
<evidence type="ECO:0000313" key="5">
    <source>
        <dbReference type="Proteomes" id="UP000242287"/>
    </source>
</evidence>
<feature type="domain" description="DEK-C" evidence="3">
    <location>
        <begin position="2"/>
        <end position="63"/>
    </location>
</feature>
<dbReference type="Pfam" id="PF02201">
    <property type="entry name" value="SWIB"/>
    <property type="match status" value="1"/>
</dbReference>
<evidence type="ECO:0000313" key="4">
    <source>
        <dbReference type="EMBL" id="PFH52112.1"/>
    </source>
</evidence>
<dbReference type="STRING" id="703135.A0A2A9NWM4"/>
<dbReference type="SMART" id="SM00151">
    <property type="entry name" value="SWIB"/>
    <property type="match status" value="1"/>
</dbReference>
<protein>
    <submittedName>
        <fullName evidence="4">Uncharacterized protein</fullName>
    </submittedName>
</protein>
<gene>
    <name evidence="4" type="ORF">AMATHDRAFT_57448</name>
</gene>
<organism evidence="4 5">
    <name type="scientific">Amanita thiersii Skay4041</name>
    <dbReference type="NCBI Taxonomy" id="703135"/>
    <lineage>
        <taxon>Eukaryota</taxon>
        <taxon>Fungi</taxon>
        <taxon>Dikarya</taxon>
        <taxon>Basidiomycota</taxon>
        <taxon>Agaricomycotina</taxon>
        <taxon>Agaricomycetes</taxon>
        <taxon>Agaricomycetidae</taxon>
        <taxon>Agaricales</taxon>
        <taxon>Pluteineae</taxon>
        <taxon>Amanitaceae</taxon>
        <taxon>Amanita</taxon>
    </lineage>
</organism>
<keyword evidence="5" id="KW-1185">Reference proteome</keyword>
<sequence>MTFDFQSLEPRIREILSAPGIDLSTISAKRVRQRLSELDSSLSQDFLKEHKAEVDGIISHVYTSVSEGLVGSASEGEGSSESAKRKHEEDGSDEYEEIPAQKGRAAKKAKREVDDDEGSGGVAARSRKGGRGSRANGASKKAGKSRKSAKTVESGQESEEDEEDGKKTRRKKKAAAAGGASGSARGGFAKEYTLSVPLADLLGVEKLSRPQVVKHIWTYIKGNGLQNPENGKEILCDDRLKAVFGVERIDMFKMNKVLGNHLSKE</sequence>
<dbReference type="AlphaFoldDB" id="A0A2A9NWM4"/>
<evidence type="ECO:0000256" key="1">
    <source>
        <dbReference type="SAM" id="MobiDB-lite"/>
    </source>
</evidence>
<dbReference type="PANTHER" id="PTHR13844">
    <property type="entry name" value="SWI/SNF-RELATED MATRIX-ASSOCIATED ACTIN-DEPENDENT REGULATOR OF CHROMATIN SUBFAMILY D"/>
    <property type="match status" value="1"/>
</dbReference>
<evidence type="ECO:0000259" key="3">
    <source>
        <dbReference type="PROSITE" id="PS51998"/>
    </source>
</evidence>
<evidence type="ECO:0000259" key="2">
    <source>
        <dbReference type="PROSITE" id="PS51925"/>
    </source>
</evidence>